<accession>A0A7Z0K9W1</accession>
<keyword evidence="1" id="KW-0472">Membrane</keyword>
<gene>
    <name evidence="2" type="ORF">HNR09_002555</name>
</gene>
<sequence length="470" mass="50353">MSSTTPQISTTAYVCVHGIGVHDSGDLAEQTRDAVRRGAEAAGGSLTDLPVDSAAPAELTHRARVEVPGHEPYLAEFHDGWWDSGLRTPRFWVVLLWLLEIAPFALISGAGGWCGDRWREAADGVGAVGRAGRRLAALLTSAAMLAAVPLVVLVLLIGLPLAGLVPPWRRGLHHVLVEVVGDVWLYRSAALDDTVLPRLRRLVEAAAARADRVTLVGHSQGAELSRRVALRTAPERCVWVGSGEHQLSTLRVVAASAWLPLVVWPFVLAWPAFLHLALTRGLDAVAEAGRGPGVSVHGAGGVLLSGAAVVVLAAVLYGALTAAVVRWLRRRPDDVGQVPQSRIWHVKSLLDPISWGTVFPTRIQAEDREQCSPDSGLGEGDDGDTRRGQVCVRYVPPHPEGPWWAEHVTYFSRPATGAVILEAGLARPEPVLPGTVARVPPWLVTAAPVAGAGLLWMTHLLGEWQIQLLR</sequence>
<reference evidence="2 3" key="1">
    <citation type="submission" date="2020-07" db="EMBL/GenBank/DDBJ databases">
        <title>Sequencing the genomes of 1000 actinobacteria strains.</title>
        <authorList>
            <person name="Klenk H.-P."/>
        </authorList>
    </citation>
    <scope>NUCLEOTIDE SEQUENCE [LARGE SCALE GENOMIC DNA]</scope>
    <source>
        <strain evidence="2 3">DSM 15475</strain>
    </source>
</reference>
<evidence type="ECO:0000313" key="3">
    <source>
        <dbReference type="Proteomes" id="UP000535437"/>
    </source>
</evidence>
<feature type="transmembrane region" description="Helical" evidence="1">
    <location>
        <begin position="135"/>
        <end position="159"/>
    </location>
</feature>
<keyword evidence="1" id="KW-0812">Transmembrane</keyword>
<evidence type="ECO:0000256" key="1">
    <source>
        <dbReference type="SAM" id="Phobius"/>
    </source>
</evidence>
<feature type="transmembrane region" description="Helical" evidence="1">
    <location>
        <begin position="91"/>
        <end position="114"/>
    </location>
</feature>
<organism evidence="2 3">
    <name type="scientific">Nesterenkonia xinjiangensis</name>
    <dbReference type="NCBI Taxonomy" id="225327"/>
    <lineage>
        <taxon>Bacteria</taxon>
        <taxon>Bacillati</taxon>
        <taxon>Actinomycetota</taxon>
        <taxon>Actinomycetes</taxon>
        <taxon>Micrococcales</taxon>
        <taxon>Micrococcaceae</taxon>
        <taxon>Nesterenkonia</taxon>
    </lineage>
</organism>
<keyword evidence="1" id="KW-1133">Transmembrane helix</keyword>
<dbReference type="InterPro" id="IPR029058">
    <property type="entry name" value="AB_hydrolase_fold"/>
</dbReference>
<dbReference type="RefSeq" id="WP_179542405.1">
    <property type="nucleotide sequence ID" value="NZ_JACCFY010000001.1"/>
</dbReference>
<dbReference type="EMBL" id="JACCFY010000001">
    <property type="protein sequence ID" value="NYJ79144.1"/>
    <property type="molecule type" value="Genomic_DNA"/>
</dbReference>
<proteinExistence type="predicted"/>
<feature type="transmembrane region" description="Helical" evidence="1">
    <location>
        <begin position="298"/>
        <end position="325"/>
    </location>
</feature>
<comment type="caution">
    <text evidence="2">The sequence shown here is derived from an EMBL/GenBank/DDBJ whole genome shotgun (WGS) entry which is preliminary data.</text>
</comment>
<dbReference type="AlphaFoldDB" id="A0A7Z0K9W1"/>
<evidence type="ECO:0000313" key="2">
    <source>
        <dbReference type="EMBL" id="NYJ79144.1"/>
    </source>
</evidence>
<evidence type="ECO:0008006" key="4">
    <source>
        <dbReference type="Google" id="ProtNLM"/>
    </source>
</evidence>
<keyword evidence="3" id="KW-1185">Reference proteome</keyword>
<dbReference type="SUPFAM" id="SSF53474">
    <property type="entry name" value="alpha/beta-Hydrolases"/>
    <property type="match status" value="1"/>
</dbReference>
<feature type="transmembrane region" description="Helical" evidence="1">
    <location>
        <begin position="257"/>
        <end position="278"/>
    </location>
</feature>
<protein>
    <recommendedName>
        <fullName evidence="4">Alpha/beta hydrolase family protein</fullName>
    </recommendedName>
</protein>
<name>A0A7Z0K9W1_9MICC</name>
<dbReference type="Proteomes" id="UP000535437">
    <property type="component" value="Unassembled WGS sequence"/>
</dbReference>